<accession>A0A1B0CI67</accession>
<dbReference type="EMBL" id="AJWK01013057">
    <property type="status" value="NOT_ANNOTATED_CDS"/>
    <property type="molecule type" value="Genomic_DNA"/>
</dbReference>
<dbReference type="Proteomes" id="UP000092461">
    <property type="component" value="Unassembled WGS sequence"/>
</dbReference>
<keyword evidence="3" id="KW-0808">Transferase</keyword>
<dbReference type="EnsemblMetazoa" id="LLOJ004129-RA">
    <property type="protein sequence ID" value="LLOJ004129-PA"/>
    <property type="gene ID" value="LLOJ004129"/>
</dbReference>
<protein>
    <recommendedName>
        <fullName evidence="8">Udp-glucoronosyl and udp-glucosyl transferase</fullName>
    </recommendedName>
</protein>
<evidence type="ECO:0000256" key="2">
    <source>
        <dbReference type="ARBA" id="ARBA00022676"/>
    </source>
</evidence>
<sequence>MKFSPVVILSFLPFVVHSANILVLEPVPSPSHHIWIRTLTTALAARGHNVTSISPDIEENTPENLHYLHLDRVYEVLYNPEDEDFGEEMDFFEMGKINPYLQMLMFFDFPVQTMKGVLKSKGFHQLLAYPDDFKFDLVLYDFLMDGAMLPFVQKFNYPPVIALTAFFSVELASSVIGGTLNPSYVPYGISKGDLSGFCGRLDNFLLSHLDYFLREDITELNQIAKIVLLNKHPGLDVIEPALPNVISVGGMQIQRNEGLPKDLQEILDSAKEESLPQYTFLWKFEAESLPVEVPKNVIIRKWLPQSDLLAHPNLKLFISHCGLLSIQEAAWFGVPVLGFPVFADQFFNLQLSVKSGVAEEGNLEKIERKSFAKLIEKMIKDPKYRENAKVRSEIFRDQKESPLERAIWWTEFVLRHPNMTFMPNGANILVLENTASPSHHIWIKTLLTALAERGHNITSLSPDREENKIPNLHYIHLEKVYEVLYDANNAEHTEDMDFFSMTDMPPTAMYFMWIEYCTQIISGAASSKGYQELLNYPDDFKFDLIIYDYIIGPMFLNFAEKFGNPPIIAATAFYSASMTTNMVGGAISPSYIPLPFLTFDLNTFWGRIQNYFICTLDHLIKTYYIAPKLNAIARKDFPNGADLRDLEKRTKLVLVNKNPASDVIEPLLPNVIPVGGLQIQRNKGLPEDLQKVMDSAKEGAILFSLGTNVQSAMLGKARQTEILEAFRALPQYTFLWKFEADELPVKVPDNVIVRKWLPQSDLLAHPNLKLFISHSGLLSTQEAAWFGVPILGLPVFADQFDNLRMSMQAGVAEQGSIGKIERFDFQKLIEKMMKDPKYRENAKIRSLAFRDQKETPLERAVWWTEFVLRHPNMTFLRSSSVDFDYEKEKIPNLHYIHLEKVYDALYDANSEDHTEDLDFLDMGTKNPYLMYNVFMVYSNLFFQGCASSQGYRQLLNYPKDFKFDLIIYDFLVGPIFLNFAEQFGNPPIIGATGFYSTSFSGHIIGDILAPSSVPAPMYTTDLSSFWDRVNNYVLTTFYQLVREYYISSKVNKIHKDIFPNGADVRELEQKMKLILLNKHPALDFIEPILPNVISVGGLQIQRNKGLPKDLQELLDTAENGVILFSLGTNVKSSMLGVERQIEILETFRSLPQYTFLWKIEVESMPVEVPKNVLIRKFVPQSDLLAHPNLKLFISHCGLLSTQEAAWFGVPILGLPVFADQFDNVRMSIRAGMAEQGSIVNIERNSFKKLILKMINDPKYRENAKARSEAFRDQKETPLERAVWWTEFVLRHPNMTYMKSPSVNLSFPVKQSWDVLAFLFSVALISIFMFMKLTCFIILRLYRRQSKKTKKD</sequence>
<evidence type="ECO:0000313" key="7">
    <source>
        <dbReference type="Proteomes" id="UP000092461"/>
    </source>
</evidence>
<name>A0A1B0CI67_LUTLO</name>
<keyword evidence="4" id="KW-0472">Membrane</keyword>
<dbReference type="Pfam" id="PF00201">
    <property type="entry name" value="UDPGT"/>
    <property type="match status" value="3"/>
</dbReference>
<proteinExistence type="inferred from homology"/>
<evidence type="ECO:0000256" key="4">
    <source>
        <dbReference type="SAM" id="Phobius"/>
    </source>
</evidence>
<dbReference type="VEuPathDB" id="VectorBase:LLONM1_005583"/>
<feature type="chain" id="PRO_5008405783" description="Udp-glucoronosyl and udp-glucosyl transferase" evidence="5">
    <location>
        <begin position="19"/>
        <end position="1351"/>
    </location>
</feature>
<evidence type="ECO:0000313" key="6">
    <source>
        <dbReference type="EnsemblMetazoa" id="LLOJ004129-PA"/>
    </source>
</evidence>
<dbReference type="VEuPathDB" id="VectorBase:LLONM1_006325"/>
<dbReference type="SUPFAM" id="SSF53756">
    <property type="entry name" value="UDP-Glycosyltransferase/glycogen phosphorylase"/>
    <property type="match status" value="3"/>
</dbReference>
<dbReference type="GO" id="GO:0008194">
    <property type="term" value="F:UDP-glycosyltransferase activity"/>
    <property type="evidence" value="ECO:0007669"/>
    <property type="project" value="InterPro"/>
</dbReference>
<dbReference type="FunFam" id="3.40.50.2000:FF:000021">
    <property type="entry name" value="UDP-glucuronosyltransferase"/>
    <property type="match status" value="3"/>
</dbReference>
<dbReference type="PANTHER" id="PTHR48043">
    <property type="entry name" value="EG:EG0003.4 PROTEIN-RELATED"/>
    <property type="match status" value="1"/>
</dbReference>
<reference evidence="6" key="1">
    <citation type="submission" date="2020-05" db="UniProtKB">
        <authorList>
            <consortium name="EnsemblMetazoa"/>
        </authorList>
    </citation>
    <scope>IDENTIFICATION</scope>
    <source>
        <strain evidence="6">Jacobina</strain>
    </source>
</reference>
<evidence type="ECO:0008006" key="8">
    <source>
        <dbReference type="Google" id="ProtNLM"/>
    </source>
</evidence>
<keyword evidence="4" id="KW-1133">Transmembrane helix</keyword>
<evidence type="ECO:0000256" key="1">
    <source>
        <dbReference type="ARBA" id="ARBA00009995"/>
    </source>
</evidence>
<keyword evidence="2" id="KW-0328">Glycosyltransferase</keyword>
<dbReference type="PROSITE" id="PS00375">
    <property type="entry name" value="UDPGT"/>
    <property type="match status" value="3"/>
</dbReference>
<dbReference type="PANTHER" id="PTHR48043:SF159">
    <property type="entry name" value="EG:EG0003.4 PROTEIN-RELATED"/>
    <property type="match status" value="1"/>
</dbReference>
<feature type="transmembrane region" description="Helical" evidence="4">
    <location>
        <begin position="1314"/>
        <end position="1341"/>
    </location>
</feature>
<evidence type="ECO:0000256" key="5">
    <source>
        <dbReference type="SAM" id="SignalP"/>
    </source>
</evidence>
<dbReference type="CDD" id="cd03784">
    <property type="entry name" value="GT1_Gtf-like"/>
    <property type="match status" value="3"/>
</dbReference>
<keyword evidence="7" id="KW-1185">Reference proteome</keyword>
<dbReference type="InterPro" id="IPR050271">
    <property type="entry name" value="UDP-glycosyltransferase"/>
</dbReference>
<organism evidence="6 7">
    <name type="scientific">Lutzomyia longipalpis</name>
    <name type="common">Sand fly</name>
    <dbReference type="NCBI Taxonomy" id="7200"/>
    <lineage>
        <taxon>Eukaryota</taxon>
        <taxon>Metazoa</taxon>
        <taxon>Ecdysozoa</taxon>
        <taxon>Arthropoda</taxon>
        <taxon>Hexapoda</taxon>
        <taxon>Insecta</taxon>
        <taxon>Pterygota</taxon>
        <taxon>Neoptera</taxon>
        <taxon>Endopterygota</taxon>
        <taxon>Diptera</taxon>
        <taxon>Nematocera</taxon>
        <taxon>Psychodoidea</taxon>
        <taxon>Psychodidae</taxon>
        <taxon>Lutzomyia</taxon>
        <taxon>Lutzomyia</taxon>
    </lineage>
</organism>
<dbReference type="InterPro" id="IPR035595">
    <property type="entry name" value="UDP_glycos_trans_CS"/>
</dbReference>
<dbReference type="Gene3D" id="3.40.50.2000">
    <property type="entry name" value="Glycogen Phosphorylase B"/>
    <property type="match status" value="4"/>
</dbReference>
<feature type="signal peptide" evidence="5">
    <location>
        <begin position="1"/>
        <end position="18"/>
    </location>
</feature>
<dbReference type="VEuPathDB" id="VectorBase:LLOJ004129"/>
<keyword evidence="5" id="KW-0732">Signal</keyword>
<comment type="similarity">
    <text evidence="1">Belongs to the UDP-glycosyltransferase family.</text>
</comment>
<evidence type="ECO:0000256" key="3">
    <source>
        <dbReference type="ARBA" id="ARBA00022679"/>
    </source>
</evidence>
<keyword evidence="4" id="KW-0812">Transmembrane</keyword>
<dbReference type="InterPro" id="IPR002213">
    <property type="entry name" value="UDP_glucos_trans"/>
</dbReference>